<dbReference type="RefSeq" id="WP_107990786.1">
    <property type="nucleotide sequence ID" value="NZ_QAYG01000006.1"/>
</dbReference>
<dbReference type="InterPro" id="IPR051921">
    <property type="entry name" value="ABC_osmolyte_uptake_ATP-bind"/>
</dbReference>
<evidence type="ECO:0000256" key="1">
    <source>
        <dbReference type="ARBA" id="ARBA00005417"/>
    </source>
</evidence>
<dbReference type="Gene3D" id="3.10.580.10">
    <property type="entry name" value="CBS-domain"/>
    <property type="match status" value="1"/>
</dbReference>
<gene>
    <name evidence="11" type="ORF">C8N35_106227</name>
</gene>
<dbReference type="CDD" id="cd02205">
    <property type="entry name" value="CBS_pair_SF"/>
    <property type="match status" value="1"/>
</dbReference>
<dbReference type="EC" id="7.6.2.9" evidence="8"/>
<dbReference type="GO" id="GO:0006970">
    <property type="term" value="P:response to osmotic stress"/>
    <property type="evidence" value="ECO:0007669"/>
    <property type="project" value="UniProtKB-ARBA"/>
</dbReference>
<feature type="region of interest" description="Disordered" evidence="9">
    <location>
        <begin position="384"/>
        <end position="421"/>
    </location>
</feature>
<name>A0A2T5V7V5_9HYPH</name>
<dbReference type="NCBIfam" id="TIGR01186">
    <property type="entry name" value="proV"/>
    <property type="match status" value="1"/>
</dbReference>
<dbReference type="SUPFAM" id="SSF54631">
    <property type="entry name" value="CBS-domain pair"/>
    <property type="match status" value="1"/>
</dbReference>
<keyword evidence="2 8" id="KW-0813">Transport</keyword>
<dbReference type="InterPro" id="IPR005892">
    <property type="entry name" value="Gly-betaine_transp_ATP-bd"/>
</dbReference>
<evidence type="ECO:0000256" key="3">
    <source>
        <dbReference type="ARBA" id="ARBA00022741"/>
    </source>
</evidence>
<dbReference type="GO" id="GO:0005524">
    <property type="term" value="F:ATP binding"/>
    <property type="evidence" value="ECO:0007669"/>
    <property type="project" value="UniProtKB-UniRule"/>
</dbReference>
<evidence type="ECO:0000256" key="8">
    <source>
        <dbReference type="RuleBase" id="RU369116"/>
    </source>
</evidence>
<evidence type="ECO:0000313" key="12">
    <source>
        <dbReference type="Proteomes" id="UP000244081"/>
    </source>
</evidence>
<dbReference type="Pfam" id="PF00005">
    <property type="entry name" value="ABC_tran"/>
    <property type="match status" value="1"/>
</dbReference>
<accession>A0A2T5V7V5</accession>
<dbReference type="GO" id="GO:0015418">
    <property type="term" value="F:ABC-type quaternary ammonium compound transporting activity"/>
    <property type="evidence" value="ECO:0007669"/>
    <property type="project" value="UniProtKB-EC"/>
</dbReference>
<sequence length="421" mass="45842">MTAKLIVKKLSKLFNDDKGEGLERLKRGETKEQIFRETGVVVGVNDVSFEVQEGEIFVIMGLSGSGKSTLVRMLNGLIPPTSGEIWIDKDDIASCGMARLREVRRKKITMVFQHFALFPHKTVGENVAYGLKMKGAGKQERRKAAIESLSKVGLQDHADSLPSELSGGMQQRVGLARGLATDPQILLMDEPFGALDPLIRREMQDELIVLQKELKKTIIFITHDLNEALLLGDRIAIMKDGSFVQVGTAQDIVSQPADDYVRAFVADIDRSRVYTASDIALEAHKISPKATVADALKVMILNDVDTVHVVKDGAAAGYITRQDANDAPPGTSVAKLMKPEPPSVNEGAYLNELYGPAQTGVSVAVTDDDGKLVGVISAETIFEHLVGDEENAPNHEDEAEKPDETGSTTNGEEQQEKRSPQ</sequence>
<reference evidence="11 12" key="1">
    <citation type="submission" date="2018-04" db="EMBL/GenBank/DDBJ databases">
        <title>Genomic Encyclopedia of Archaeal and Bacterial Type Strains, Phase II (KMG-II): from individual species to whole genera.</title>
        <authorList>
            <person name="Goeker M."/>
        </authorList>
    </citation>
    <scope>NUCLEOTIDE SEQUENCE [LARGE SCALE GENOMIC DNA]</scope>
    <source>
        <strain evidence="11 12">DSM 23382</strain>
    </source>
</reference>
<evidence type="ECO:0000256" key="4">
    <source>
        <dbReference type="ARBA" id="ARBA00022840"/>
    </source>
</evidence>
<dbReference type="InterPro" id="IPR027417">
    <property type="entry name" value="P-loop_NTPase"/>
</dbReference>
<evidence type="ECO:0000259" key="10">
    <source>
        <dbReference type="PROSITE" id="PS50893"/>
    </source>
</evidence>
<comment type="caution">
    <text evidence="11">The sequence shown here is derived from an EMBL/GenBank/DDBJ whole genome shotgun (WGS) entry which is preliminary data.</text>
</comment>
<comment type="catalytic activity">
    <reaction evidence="6">
        <text>a quaternary ammonium(out) + ATP + H2O = a quaternary ammonium(in) + ADP + phosphate + H(+)</text>
        <dbReference type="Rhea" id="RHEA:11036"/>
        <dbReference type="ChEBI" id="CHEBI:15377"/>
        <dbReference type="ChEBI" id="CHEBI:15378"/>
        <dbReference type="ChEBI" id="CHEBI:30616"/>
        <dbReference type="ChEBI" id="CHEBI:35267"/>
        <dbReference type="ChEBI" id="CHEBI:43474"/>
        <dbReference type="ChEBI" id="CHEBI:456216"/>
        <dbReference type="EC" id="7.6.2.9"/>
    </reaction>
    <physiologicalReaction direction="left-to-right" evidence="6">
        <dbReference type="Rhea" id="RHEA:11037"/>
    </physiologicalReaction>
</comment>
<dbReference type="GO" id="GO:0031460">
    <property type="term" value="P:glycine betaine transport"/>
    <property type="evidence" value="ECO:0007669"/>
    <property type="project" value="InterPro"/>
</dbReference>
<dbReference type="InterPro" id="IPR003593">
    <property type="entry name" value="AAA+_ATPase"/>
</dbReference>
<dbReference type="InterPro" id="IPR046342">
    <property type="entry name" value="CBS_dom_sf"/>
</dbReference>
<evidence type="ECO:0000256" key="6">
    <source>
        <dbReference type="ARBA" id="ARBA00051811"/>
    </source>
</evidence>
<dbReference type="AlphaFoldDB" id="A0A2T5V7V5"/>
<comment type="subunit">
    <text evidence="7">The complex is probably composed of two ATP-binding proteins (TmoW), two transmembrane proteins (TmoV) and a solute-binding protein (TmoX).</text>
</comment>
<keyword evidence="8" id="KW-0472">Membrane</keyword>
<dbReference type="PROSITE" id="PS50893">
    <property type="entry name" value="ABC_TRANSPORTER_2"/>
    <property type="match status" value="1"/>
</dbReference>
<evidence type="ECO:0000256" key="5">
    <source>
        <dbReference type="ARBA" id="ARBA00022970"/>
    </source>
</evidence>
<dbReference type="GO" id="GO:0006865">
    <property type="term" value="P:amino acid transport"/>
    <property type="evidence" value="ECO:0007669"/>
    <property type="project" value="UniProtKB-UniRule"/>
</dbReference>
<comment type="similarity">
    <text evidence="1 8">Belongs to the ABC transporter superfamily.</text>
</comment>
<feature type="compositionally biased region" description="Basic and acidic residues" evidence="9">
    <location>
        <begin position="384"/>
        <end position="404"/>
    </location>
</feature>
<dbReference type="InterPro" id="IPR017871">
    <property type="entry name" value="ABC_transporter-like_CS"/>
</dbReference>
<keyword evidence="8" id="KW-0997">Cell inner membrane</keyword>
<keyword evidence="3 8" id="KW-0547">Nucleotide-binding</keyword>
<dbReference type="SUPFAM" id="SSF52540">
    <property type="entry name" value="P-loop containing nucleoside triphosphate hydrolases"/>
    <property type="match status" value="1"/>
</dbReference>
<evidence type="ECO:0000313" key="11">
    <source>
        <dbReference type="EMBL" id="PTW59842.1"/>
    </source>
</evidence>
<evidence type="ECO:0000256" key="2">
    <source>
        <dbReference type="ARBA" id="ARBA00022448"/>
    </source>
</evidence>
<dbReference type="FunFam" id="3.40.50.300:FF:000201">
    <property type="entry name" value="Glycine betaine/L-proline ABC transporter ATP-binding protein"/>
    <property type="match status" value="1"/>
</dbReference>
<dbReference type="SMART" id="SM00382">
    <property type="entry name" value="AAA"/>
    <property type="match status" value="1"/>
</dbReference>
<proteinExistence type="inferred from homology"/>
<dbReference type="GO" id="GO:0016887">
    <property type="term" value="F:ATP hydrolysis activity"/>
    <property type="evidence" value="ECO:0007669"/>
    <property type="project" value="UniProtKB-UniRule"/>
</dbReference>
<dbReference type="Pfam" id="PF00571">
    <property type="entry name" value="CBS"/>
    <property type="match status" value="2"/>
</dbReference>
<dbReference type="CDD" id="cd03294">
    <property type="entry name" value="ABC_Pro_Gly_Betaine"/>
    <property type="match status" value="1"/>
</dbReference>
<dbReference type="EMBL" id="QAYG01000006">
    <property type="protein sequence ID" value="PTW59842.1"/>
    <property type="molecule type" value="Genomic_DNA"/>
</dbReference>
<comment type="subcellular location">
    <subcellularLocation>
        <location evidence="8">Cell inner membrane</location>
        <topology evidence="8">Peripheral membrane protein</topology>
    </subcellularLocation>
</comment>
<evidence type="ECO:0000256" key="9">
    <source>
        <dbReference type="SAM" id="MobiDB-lite"/>
    </source>
</evidence>
<keyword evidence="4 8" id="KW-0067">ATP-binding</keyword>
<dbReference type="GO" id="GO:0005886">
    <property type="term" value="C:plasma membrane"/>
    <property type="evidence" value="ECO:0007669"/>
    <property type="project" value="UniProtKB-SubCell"/>
</dbReference>
<keyword evidence="12" id="KW-1185">Reference proteome</keyword>
<dbReference type="PROSITE" id="PS00211">
    <property type="entry name" value="ABC_TRANSPORTER_1"/>
    <property type="match status" value="1"/>
</dbReference>
<organism evidence="11 12">
    <name type="scientific">Breoghania corrubedonensis</name>
    <dbReference type="NCBI Taxonomy" id="665038"/>
    <lineage>
        <taxon>Bacteria</taxon>
        <taxon>Pseudomonadati</taxon>
        <taxon>Pseudomonadota</taxon>
        <taxon>Alphaproteobacteria</taxon>
        <taxon>Hyphomicrobiales</taxon>
        <taxon>Stappiaceae</taxon>
        <taxon>Breoghania</taxon>
    </lineage>
</organism>
<dbReference type="InterPro" id="IPR003439">
    <property type="entry name" value="ABC_transporter-like_ATP-bd"/>
</dbReference>
<dbReference type="InterPro" id="IPR000644">
    <property type="entry name" value="CBS_dom"/>
</dbReference>
<dbReference type="OrthoDB" id="9802264at2"/>
<dbReference type="PANTHER" id="PTHR43869:SF1">
    <property type="entry name" value="GLYCINE BETAINE_PROLINE BETAINE TRANSPORT SYSTEM ATP-BINDING PROTEIN PROV"/>
    <property type="match status" value="1"/>
</dbReference>
<dbReference type="PANTHER" id="PTHR43869">
    <property type="entry name" value="GLYCINE BETAINE/PROLINE BETAINE TRANSPORT SYSTEM ATP-BINDING PROTEIN PROV"/>
    <property type="match status" value="1"/>
</dbReference>
<dbReference type="Gene3D" id="3.40.50.300">
    <property type="entry name" value="P-loop containing nucleotide triphosphate hydrolases"/>
    <property type="match status" value="1"/>
</dbReference>
<protein>
    <recommendedName>
        <fullName evidence="8">Quaternary amine transport ATP-binding protein</fullName>
        <ecNumber evidence="8">7.6.2.9</ecNumber>
    </recommendedName>
</protein>
<dbReference type="Proteomes" id="UP000244081">
    <property type="component" value="Unassembled WGS sequence"/>
</dbReference>
<keyword evidence="8" id="KW-1003">Cell membrane</keyword>
<comment type="subunit">
    <text evidence="8">The complex is probably composed of two ATP-binding proteins, two transmembrane proteins and a solute-binding protein.</text>
</comment>
<feature type="domain" description="ABC transporter" evidence="10">
    <location>
        <begin position="29"/>
        <end position="265"/>
    </location>
</feature>
<evidence type="ECO:0000256" key="7">
    <source>
        <dbReference type="ARBA" id="ARBA00061968"/>
    </source>
</evidence>
<keyword evidence="5" id="KW-0029">Amino-acid transport</keyword>